<reference evidence="2" key="1">
    <citation type="journal article" date="2019" name="Int. J. Syst. Evol. Microbiol.">
        <title>The Global Catalogue of Microorganisms (GCM) 10K type strain sequencing project: providing services to taxonomists for standard genome sequencing and annotation.</title>
        <authorList>
            <consortium name="The Broad Institute Genomics Platform"/>
            <consortium name="The Broad Institute Genome Sequencing Center for Infectious Disease"/>
            <person name="Wu L."/>
            <person name="Ma J."/>
        </authorList>
    </citation>
    <scope>NUCLEOTIDE SEQUENCE [LARGE SCALE GENOMIC DNA]</scope>
    <source>
        <strain evidence="2">CGMCC 1.14966</strain>
    </source>
</reference>
<sequence length="115" mass="12919">MMTCTLDLYTDYLLSSTGPTTATGLSRLLDGALSHDHITRWLSQGTYGPAEVWRQAKPLIRQAEARRPAGKFAVLIVDDSVLEKAHTDANELICTHWDHSQQRYVKGLNFVSLLY</sequence>
<keyword evidence="2" id="KW-1185">Reference proteome</keyword>
<accession>A0ABQ2A8S6</accession>
<protein>
    <recommendedName>
        <fullName evidence="3">Transposase IS701-like DDE domain-containing protein</fullName>
    </recommendedName>
</protein>
<dbReference type="EMBL" id="BMGY01000020">
    <property type="protein sequence ID" value="GGH86465.1"/>
    <property type="molecule type" value="Genomic_DNA"/>
</dbReference>
<comment type="caution">
    <text evidence="1">The sequence shown here is derived from an EMBL/GenBank/DDBJ whole genome shotgun (WGS) entry which is preliminary data.</text>
</comment>
<gene>
    <name evidence="1" type="ORF">GCM10011495_23100</name>
</gene>
<evidence type="ECO:0008006" key="3">
    <source>
        <dbReference type="Google" id="ProtNLM"/>
    </source>
</evidence>
<organism evidence="1 2">
    <name type="scientific">Hymenobacter frigidus</name>
    <dbReference type="NCBI Taxonomy" id="1524095"/>
    <lineage>
        <taxon>Bacteria</taxon>
        <taxon>Pseudomonadati</taxon>
        <taxon>Bacteroidota</taxon>
        <taxon>Cytophagia</taxon>
        <taxon>Cytophagales</taxon>
        <taxon>Hymenobacteraceae</taxon>
        <taxon>Hymenobacter</taxon>
    </lineage>
</organism>
<evidence type="ECO:0000313" key="1">
    <source>
        <dbReference type="EMBL" id="GGH86465.1"/>
    </source>
</evidence>
<name>A0ABQ2A8S6_9BACT</name>
<dbReference type="SUPFAM" id="SSF53098">
    <property type="entry name" value="Ribonuclease H-like"/>
    <property type="match status" value="1"/>
</dbReference>
<dbReference type="Proteomes" id="UP000637774">
    <property type="component" value="Unassembled WGS sequence"/>
</dbReference>
<evidence type="ECO:0000313" key="2">
    <source>
        <dbReference type="Proteomes" id="UP000637774"/>
    </source>
</evidence>
<dbReference type="RefSeq" id="WP_188562227.1">
    <property type="nucleotide sequence ID" value="NZ_BMGY01000020.1"/>
</dbReference>
<dbReference type="InterPro" id="IPR012337">
    <property type="entry name" value="RNaseH-like_sf"/>
</dbReference>
<proteinExistence type="predicted"/>